<sequence length="106" mass="12372">MVKPEEVSKKQKIDTAKLSGKETFIYVLGNIPTTILGGIFILLYVNFFWDNLKLQQTYFIIGQIIYMIINACNDFFLGRMSDKTNIERWGSRRLIYIKWGGPLWSV</sequence>
<proteinExistence type="predicted"/>
<accession>X1H003</accession>
<evidence type="ECO:0008006" key="3">
    <source>
        <dbReference type="Google" id="ProtNLM"/>
    </source>
</evidence>
<protein>
    <recommendedName>
        <fullName evidence="3">Major facilitator superfamily (MFS) profile domain-containing protein</fullName>
    </recommendedName>
</protein>
<feature type="non-terminal residue" evidence="2">
    <location>
        <position position="106"/>
    </location>
</feature>
<feature type="transmembrane region" description="Helical" evidence="1">
    <location>
        <begin position="24"/>
        <end position="45"/>
    </location>
</feature>
<name>X1H003_9ZZZZ</name>
<reference evidence="2" key="1">
    <citation type="journal article" date="2014" name="Front. Microbiol.">
        <title>High frequency of phylogenetically diverse reductive dehalogenase-homologous genes in deep subseafloor sedimentary metagenomes.</title>
        <authorList>
            <person name="Kawai M."/>
            <person name="Futagami T."/>
            <person name="Toyoda A."/>
            <person name="Takaki Y."/>
            <person name="Nishi S."/>
            <person name="Hori S."/>
            <person name="Arai W."/>
            <person name="Tsubouchi T."/>
            <person name="Morono Y."/>
            <person name="Uchiyama I."/>
            <person name="Ito T."/>
            <person name="Fujiyama A."/>
            <person name="Inagaki F."/>
            <person name="Takami H."/>
        </authorList>
    </citation>
    <scope>NUCLEOTIDE SEQUENCE</scope>
    <source>
        <strain evidence="2">Expedition CK06-06</strain>
    </source>
</reference>
<keyword evidence="1" id="KW-0812">Transmembrane</keyword>
<gene>
    <name evidence="2" type="ORF">S03H2_27602</name>
</gene>
<keyword evidence="1" id="KW-1133">Transmembrane helix</keyword>
<comment type="caution">
    <text evidence="2">The sequence shown here is derived from an EMBL/GenBank/DDBJ whole genome shotgun (WGS) entry which is preliminary data.</text>
</comment>
<evidence type="ECO:0000313" key="2">
    <source>
        <dbReference type="EMBL" id="GAH50440.1"/>
    </source>
</evidence>
<evidence type="ECO:0000256" key="1">
    <source>
        <dbReference type="SAM" id="Phobius"/>
    </source>
</evidence>
<dbReference type="AlphaFoldDB" id="X1H003"/>
<organism evidence="2">
    <name type="scientific">marine sediment metagenome</name>
    <dbReference type="NCBI Taxonomy" id="412755"/>
    <lineage>
        <taxon>unclassified sequences</taxon>
        <taxon>metagenomes</taxon>
        <taxon>ecological metagenomes</taxon>
    </lineage>
</organism>
<keyword evidence="1" id="KW-0472">Membrane</keyword>
<dbReference type="EMBL" id="BARU01016608">
    <property type="protein sequence ID" value="GAH50440.1"/>
    <property type="molecule type" value="Genomic_DNA"/>
</dbReference>
<feature type="transmembrane region" description="Helical" evidence="1">
    <location>
        <begin position="57"/>
        <end position="78"/>
    </location>
</feature>